<feature type="domain" description="Fumarylacetoacetase-like C-terminal" evidence="2">
    <location>
        <begin position="7"/>
        <end position="109"/>
    </location>
</feature>
<dbReference type="SUPFAM" id="SSF56529">
    <property type="entry name" value="FAH"/>
    <property type="match status" value="1"/>
</dbReference>
<dbReference type="AlphaFoldDB" id="X1E977"/>
<dbReference type="PANTHER" id="PTHR11820:SF7">
    <property type="entry name" value="ACYLPYRUVASE FAHD1, MITOCHONDRIAL"/>
    <property type="match status" value="1"/>
</dbReference>
<name>X1E977_9ZZZZ</name>
<dbReference type="GO" id="GO:0018773">
    <property type="term" value="F:acetylpyruvate hydrolase activity"/>
    <property type="evidence" value="ECO:0007669"/>
    <property type="project" value="TreeGrafter"/>
</dbReference>
<dbReference type="Pfam" id="PF01557">
    <property type="entry name" value="FAA_hydrolase"/>
    <property type="match status" value="1"/>
</dbReference>
<reference evidence="3" key="1">
    <citation type="journal article" date="2014" name="Front. Microbiol.">
        <title>High frequency of phylogenetically diverse reductive dehalogenase-homologous genes in deep subseafloor sedimentary metagenomes.</title>
        <authorList>
            <person name="Kawai M."/>
            <person name="Futagami T."/>
            <person name="Toyoda A."/>
            <person name="Takaki Y."/>
            <person name="Nishi S."/>
            <person name="Hori S."/>
            <person name="Arai W."/>
            <person name="Tsubouchi T."/>
            <person name="Morono Y."/>
            <person name="Uchiyama I."/>
            <person name="Ito T."/>
            <person name="Fujiyama A."/>
            <person name="Inagaki F."/>
            <person name="Takami H."/>
        </authorList>
    </citation>
    <scope>NUCLEOTIDE SEQUENCE</scope>
    <source>
        <strain evidence="3">Expedition CK06-06</strain>
    </source>
</reference>
<dbReference type="PANTHER" id="PTHR11820">
    <property type="entry name" value="ACYLPYRUVASE"/>
    <property type="match status" value="1"/>
</dbReference>
<organism evidence="3">
    <name type="scientific">marine sediment metagenome</name>
    <dbReference type="NCBI Taxonomy" id="412755"/>
    <lineage>
        <taxon>unclassified sequences</taxon>
        <taxon>metagenomes</taxon>
        <taxon>ecological metagenomes</taxon>
    </lineage>
</organism>
<keyword evidence="1" id="KW-0479">Metal-binding</keyword>
<dbReference type="InterPro" id="IPR036663">
    <property type="entry name" value="Fumarylacetoacetase_C_sf"/>
</dbReference>
<evidence type="ECO:0000256" key="1">
    <source>
        <dbReference type="ARBA" id="ARBA00022723"/>
    </source>
</evidence>
<evidence type="ECO:0000313" key="3">
    <source>
        <dbReference type="EMBL" id="GAH16925.1"/>
    </source>
</evidence>
<accession>X1E977</accession>
<dbReference type="Gene3D" id="3.90.850.10">
    <property type="entry name" value="Fumarylacetoacetase-like, C-terminal domain"/>
    <property type="match status" value="1"/>
</dbReference>
<feature type="non-terminal residue" evidence="3">
    <location>
        <position position="1"/>
    </location>
</feature>
<protein>
    <recommendedName>
        <fullName evidence="2">Fumarylacetoacetase-like C-terminal domain-containing protein</fullName>
    </recommendedName>
</protein>
<gene>
    <name evidence="3" type="ORF">S01H4_60555</name>
</gene>
<dbReference type="EMBL" id="BART01035733">
    <property type="protein sequence ID" value="GAH16925.1"/>
    <property type="molecule type" value="Genomic_DNA"/>
</dbReference>
<evidence type="ECO:0000259" key="2">
    <source>
        <dbReference type="Pfam" id="PF01557"/>
    </source>
</evidence>
<comment type="caution">
    <text evidence="3">The sequence shown here is derived from an EMBL/GenBank/DDBJ whole genome shotgun (WGS) entry which is preliminary data.</text>
</comment>
<dbReference type="GO" id="GO:0046872">
    <property type="term" value="F:metal ion binding"/>
    <property type="evidence" value="ECO:0007669"/>
    <property type="project" value="UniProtKB-KW"/>
</dbReference>
<dbReference type="InterPro" id="IPR011234">
    <property type="entry name" value="Fumarylacetoacetase-like_C"/>
</dbReference>
<proteinExistence type="predicted"/>
<sequence>DILKKDGWTTRAKSYETFCPLGPVIATGLDTSNLSIKAMVNNKVVQDGNTGRMIFSVKKIISYISEFMLLQPGDVIITGTPLGGAFTANAGDTVEIQIEGIGVLKNRVVGCKYLYRKYIKGGQENGF</sequence>